<evidence type="ECO:0008006" key="4">
    <source>
        <dbReference type="Google" id="ProtNLM"/>
    </source>
</evidence>
<dbReference type="AlphaFoldDB" id="A0A165IT53"/>
<keyword evidence="1" id="KW-0732">Signal</keyword>
<dbReference type="Proteomes" id="UP000076842">
    <property type="component" value="Unassembled WGS sequence"/>
</dbReference>
<evidence type="ECO:0000313" key="3">
    <source>
        <dbReference type="Proteomes" id="UP000076842"/>
    </source>
</evidence>
<dbReference type="InParanoid" id="A0A165IT53"/>
<accession>A0A165IT53</accession>
<gene>
    <name evidence="2" type="ORF">CALCODRAFT_491889</name>
</gene>
<evidence type="ECO:0000313" key="2">
    <source>
        <dbReference type="EMBL" id="KZT60946.1"/>
    </source>
</evidence>
<name>A0A165IT53_9BASI</name>
<reference evidence="2 3" key="1">
    <citation type="journal article" date="2016" name="Mol. Biol. Evol.">
        <title>Comparative Genomics of Early-Diverging Mushroom-Forming Fungi Provides Insights into the Origins of Lignocellulose Decay Capabilities.</title>
        <authorList>
            <person name="Nagy L.G."/>
            <person name="Riley R."/>
            <person name="Tritt A."/>
            <person name="Adam C."/>
            <person name="Daum C."/>
            <person name="Floudas D."/>
            <person name="Sun H."/>
            <person name="Yadav J.S."/>
            <person name="Pangilinan J."/>
            <person name="Larsson K.H."/>
            <person name="Matsuura K."/>
            <person name="Barry K."/>
            <person name="Labutti K."/>
            <person name="Kuo R."/>
            <person name="Ohm R.A."/>
            <person name="Bhattacharya S.S."/>
            <person name="Shirouzu T."/>
            <person name="Yoshinaga Y."/>
            <person name="Martin F.M."/>
            <person name="Grigoriev I.V."/>
            <person name="Hibbett D.S."/>
        </authorList>
    </citation>
    <scope>NUCLEOTIDE SEQUENCE [LARGE SCALE GENOMIC DNA]</scope>
    <source>
        <strain evidence="2 3">HHB12733</strain>
    </source>
</reference>
<keyword evidence="3" id="KW-1185">Reference proteome</keyword>
<feature type="signal peptide" evidence="1">
    <location>
        <begin position="1"/>
        <end position="19"/>
    </location>
</feature>
<protein>
    <recommendedName>
        <fullName evidence="4">Acid protease</fullName>
    </recommendedName>
</protein>
<organism evidence="2 3">
    <name type="scientific">Calocera cornea HHB12733</name>
    <dbReference type="NCBI Taxonomy" id="1353952"/>
    <lineage>
        <taxon>Eukaryota</taxon>
        <taxon>Fungi</taxon>
        <taxon>Dikarya</taxon>
        <taxon>Basidiomycota</taxon>
        <taxon>Agaricomycotina</taxon>
        <taxon>Dacrymycetes</taxon>
        <taxon>Dacrymycetales</taxon>
        <taxon>Dacrymycetaceae</taxon>
        <taxon>Calocera</taxon>
    </lineage>
</organism>
<dbReference type="EMBL" id="KV423927">
    <property type="protein sequence ID" value="KZT60946.1"/>
    <property type="molecule type" value="Genomic_DNA"/>
</dbReference>
<dbReference type="STRING" id="1353952.A0A165IT53"/>
<dbReference type="OrthoDB" id="4584900at2759"/>
<sequence>MKLLLPALVTLSVLCSVEGLPQSLAGKRSGMDLPATNAERLRRGLPLKPPVQRTTARKATRSGAPVTPPSELFGFVSISFGSTPVGYLECTASCSLVPQSYDATAVRFTPNDLNGGGLPFTIEYDGGHLPYIGGHVFSSIGELGPGLVGEARLDSVVDAPSPYPSSGTVEFAEASIWRYTQSTGILVPTWTDSTDHAITTYLMAAPNGDLYLTGDAAEFVAKHGSGSAGPLTFHFPGIFTSPP</sequence>
<evidence type="ECO:0000256" key="1">
    <source>
        <dbReference type="SAM" id="SignalP"/>
    </source>
</evidence>
<proteinExistence type="predicted"/>
<feature type="chain" id="PRO_5007859478" description="Acid protease" evidence="1">
    <location>
        <begin position="20"/>
        <end position="243"/>
    </location>
</feature>